<dbReference type="GO" id="GO:0016855">
    <property type="term" value="F:racemase and epimerase activity, acting on amino acids and derivatives"/>
    <property type="evidence" value="ECO:0007669"/>
    <property type="project" value="UniProtKB-UniRule"/>
</dbReference>
<dbReference type="GO" id="GO:0009252">
    <property type="term" value="P:peptidoglycan biosynthetic process"/>
    <property type="evidence" value="ECO:0007669"/>
    <property type="project" value="UniProtKB-UniRule"/>
</dbReference>
<keyword evidence="1" id="KW-0573">Peptidoglycan synthesis</keyword>
<dbReference type="InterPro" id="IPR058740">
    <property type="entry name" value="MurL_N"/>
</dbReference>
<dbReference type="InterPro" id="IPR043689">
    <property type="entry name" value="MurL"/>
</dbReference>
<dbReference type="Proteomes" id="UP000183190">
    <property type="component" value="Unassembled WGS sequence"/>
</dbReference>
<sequence length="460" mass="52434">MGKYEQFREEAPVFVYKSYSIEETADTIEVSYEFEFPNLAKFTPGWTFRKPADMTVKGDLTFERLVFSLGMAEAVSYWKAACSPVCRVECGELDSEQIQWWKKLWFLGLGELFFVNGIKADFESFVEIVPTGSFDSSLKESERKPSGCLVPIGGGKDSALTLETLVNAGMKCRCYSINKRRSIADTVTTAGLSEDALMISQRHFDRSLIELNNKGYINGHTPFSSIVAFSAEITAYLNGLKYIVLSNESSANESTVVGQDVNHQYSKSFEFEQDFHSYEEKYLRTGQYYFSFLRPLAEFQIAKMFVSHKKYLPVFRSCNLGSKVSPDIWCGECPKCLFVCLILSPFLSLGSLNVIFGRDMLNDEKMKEYFIELIGQSEHKPFECVGSIDEVNLAVSLAIRKLEQEGEKLPMLFEEYKSRGLYHPETIDMLNEKCCGSFNEQNLLPEEFKNILTKEMERLL</sequence>
<dbReference type="InterPro" id="IPR058741">
    <property type="entry name" value="MurL_C"/>
</dbReference>
<proteinExistence type="inferred from homology"/>
<dbReference type="UniPathway" id="UPA00219"/>
<keyword evidence="1" id="KW-0961">Cell wall biogenesis/degradation</keyword>
<dbReference type="EC" id="5.1.1.23" evidence="1"/>
<feature type="domain" description="MurL N-terminal" evidence="3">
    <location>
        <begin position="9"/>
        <end position="292"/>
    </location>
</feature>
<dbReference type="AlphaFoldDB" id="A0A1H6I3U4"/>
<evidence type="ECO:0000256" key="1">
    <source>
        <dbReference type="HAMAP-Rule" id="MF_02209"/>
    </source>
</evidence>
<dbReference type="GO" id="GO:0005737">
    <property type="term" value="C:cytoplasm"/>
    <property type="evidence" value="ECO:0007669"/>
    <property type="project" value="UniProtKB-UniRule"/>
</dbReference>
<comment type="pathway">
    <text evidence="1">Cell wall biogenesis; peptidoglycan biosynthesis.</text>
</comment>
<dbReference type="OrthoDB" id="9768152at2"/>
<dbReference type="Pfam" id="PF26298">
    <property type="entry name" value="MurL_epimerase_C"/>
    <property type="match status" value="1"/>
</dbReference>
<name>A0A1H6I3U4_RUMFL</name>
<dbReference type="EMBL" id="FNWV01000001">
    <property type="protein sequence ID" value="SEH41374.1"/>
    <property type="molecule type" value="Genomic_DNA"/>
</dbReference>
<evidence type="ECO:0000259" key="3">
    <source>
        <dbReference type="Pfam" id="PF26299"/>
    </source>
</evidence>
<dbReference type="GO" id="GO:0051301">
    <property type="term" value="P:cell division"/>
    <property type="evidence" value="ECO:0007669"/>
    <property type="project" value="UniProtKB-KW"/>
</dbReference>
<keyword evidence="1" id="KW-0133">Cell shape</keyword>
<keyword evidence="1" id="KW-0413">Isomerase</keyword>
<accession>A0A1H6I3U4</accession>
<evidence type="ECO:0000259" key="2">
    <source>
        <dbReference type="Pfam" id="PF26298"/>
    </source>
</evidence>
<organism evidence="4 5">
    <name type="scientific">Ruminococcus flavefaciens</name>
    <dbReference type="NCBI Taxonomy" id="1265"/>
    <lineage>
        <taxon>Bacteria</taxon>
        <taxon>Bacillati</taxon>
        <taxon>Bacillota</taxon>
        <taxon>Clostridia</taxon>
        <taxon>Eubacteriales</taxon>
        <taxon>Oscillospiraceae</taxon>
        <taxon>Ruminococcus</taxon>
    </lineage>
</organism>
<dbReference type="Pfam" id="PF26299">
    <property type="entry name" value="MurL_N"/>
    <property type="match status" value="1"/>
</dbReference>
<dbReference type="RefSeq" id="WP_074714314.1">
    <property type="nucleotide sequence ID" value="NZ_FNWV01000001.1"/>
</dbReference>
<comment type="function">
    <text evidence="1">Cell wall formation. Catalyzes epimerization of the terminal L-glutamate in UDP-N-acetyl-alpha-D-muramoyl-L-alanyl-L-glutamate.</text>
</comment>
<evidence type="ECO:0000313" key="5">
    <source>
        <dbReference type="Proteomes" id="UP000183190"/>
    </source>
</evidence>
<keyword evidence="1" id="KW-0132">Cell division</keyword>
<evidence type="ECO:0000313" key="4">
    <source>
        <dbReference type="EMBL" id="SEH41374.1"/>
    </source>
</evidence>
<comment type="similarity">
    <text evidence="1">Belongs to the MurL family.</text>
</comment>
<feature type="domain" description="MurL C-terminal" evidence="2">
    <location>
        <begin position="314"/>
        <end position="406"/>
    </location>
</feature>
<dbReference type="HAMAP" id="MF_02209">
    <property type="entry name" value="MurL"/>
    <property type="match status" value="1"/>
</dbReference>
<keyword evidence="1" id="KW-0131">Cell cycle</keyword>
<reference evidence="4 5" key="1">
    <citation type="submission" date="2016-10" db="EMBL/GenBank/DDBJ databases">
        <authorList>
            <person name="de Groot N.N."/>
        </authorList>
    </citation>
    <scope>NUCLEOTIDE SEQUENCE [LARGE SCALE GENOMIC DNA]</scope>
    <source>
        <strain evidence="4 5">YAD2003</strain>
    </source>
</reference>
<dbReference type="GO" id="GO:0071555">
    <property type="term" value="P:cell wall organization"/>
    <property type="evidence" value="ECO:0007669"/>
    <property type="project" value="UniProtKB-KW"/>
</dbReference>
<comment type="catalytic activity">
    <reaction evidence="1">
        <text>UDP-N-acetyl-alpha-D-muramoyl-L-alanyl-L-glutamate + ATP + H2O = UDP-N-acetyl-alpha-D-muramoyl-L-alanyl-D-glutamate + AMP + diphosphate + H(+)</text>
        <dbReference type="Rhea" id="RHEA:58812"/>
        <dbReference type="ChEBI" id="CHEBI:15377"/>
        <dbReference type="ChEBI" id="CHEBI:15378"/>
        <dbReference type="ChEBI" id="CHEBI:30616"/>
        <dbReference type="ChEBI" id="CHEBI:33019"/>
        <dbReference type="ChEBI" id="CHEBI:83900"/>
        <dbReference type="ChEBI" id="CHEBI:142725"/>
        <dbReference type="ChEBI" id="CHEBI:456215"/>
        <dbReference type="EC" id="5.1.1.23"/>
    </reaction>
</comment>
<protein>
    <recommendedName>
        <fullName evidence="1">UDP-N-acetyl-alpha-D-muramoyl-L-alanyl-L-glutamate epimerase</fullName>
        <ecNumber evidence="1">5.1.1.23</ecNumber>
    </recommendedName>
    <alternativeName>
        <fullName evidence="1">UDP-MurNAc-L-Ala-L-Glu epimerase</fullName>
    </alternativeName>
</protein>
<gene>
    <name evidence="1" type="primary">murL</name>
    <name evidence="4" type="ORF">SAMN02910265_00507</name>
</gene>
<dbReference type="GO" id="GO:0008360">
    <property type="term" value="P:regulation of cell shape"/>
    <property type="evidence" value="ECO:0007669"/>
    <property type="project" value="UniProtKB-KW"/>
</dbReference>